<dbReference type="InterPro" id="IPR038724">
    <property type="entry name" value="RepA"/>
</dbReference>
<dbReference type="EMBL" id="QUZU01000009">
    <property type="protein sequence ID" value="TFY90084.1"/>
    <property type="molecule type" value="Genomic_DNA"/>
</dbReference>
<dbReference type="RefSeq" id="WP_135289055.1">
    <property type="nucleotide sequence ID" value="NZ_QUZU01000009.1"/>
</dbReference>
<organism evidence="1 2">
    <name type="scientific">Pseudomonas kairouanensis</name>
    <dbReference type="NCBI Taxonomy" id="2293832"/>
    <lineage>
        <taxon>Bacteria</taxon>
        <taxon>Pseudomonadati</taxon>
        <taxon>Pseudomonadota</taxon>
        <taxon>Gammaproteobacteria</taxon>
        <taxon>Pseudomonadales</taxon>
        <taxon>Pseudomonadaceae</taxon>
        <taxon>Pseudomonas</taxon>
    </lineage>
</organism>
<comment type="caution">
    <text evidence="1">The sequence shown here is derived from an EMBL/GenBank/DDBJ whole genome shotgun (WGS) entry which is preliminary data.</text>
</comment>
<dbReference type="InterPro" id="IPR027417">
    <property type="entry name" value="P-loop_NTPase"/>
</dbReference>
<dbReference type="Gene3D" id="3.40.50.300">
    <property type="entry name" value="P-loop containing nucleotide triphosphate hydrolases"/>
    <property type="match status" value="1"/>
</dbReference>
<sequence>MPIDIRSAFLTQPPALDYVFGSFVAGTVGALVAPGGTGKSFWALQAAIAVACHVPQGNLLGIDPPPNGPVVYLALEDMEQVLAHRIYAIGQCIRKQSKHSEDAAEALDSIAGNLTIEPMMGKRLDVMTNEGLEAVLKLQEAPRLIVLDTVSRIHCLDENSNSDMSLLISRLEELAIKSGAAVLFIHHVSKASRRDGQLDQYSSRGASALIDNGRWCGYLTQMTEDEAKRLTEDSHLSPPLTGLQSQYVRLGENKLNYGSAVLEQQWYKRSDGGVLIPAQIRESKRRTTVTGARKGREAVNAL</sequence>
<dbReference type="Proteomes" id="UP000297391">
    <property type="component" value="Unassembled WGS sequence"/>
</dbReference>
<evidence type="ECO:0000313" key="2">
    <source>
        <dbReference type="Proteomes" id="UP000297391"/>
    </source>
</evidence>
<dbReference type="Pfam" id="PF13481">
    <property type="entry name" value="AAA_25"/>
    <property type="match status" value="1"/>
</dbReference>
<dbReference type="AlphaFoldDB" id="A0A4Z0AVD5"/>
<reference evidence="1 2" key="1">
    <citation type="journal article" date="2019" name="Syst. Appl. Microbiol.">
        <title>New species of pathogenic Pseudomonas isolated from citrus in Tunisia: Proposal of Pseudomonas kairouanensis sp. nov. and Pseudomonas nabeulensis sp. nov.</title>
        <authorList>
            <person name="Oueslati M."/>
            <person name="Mulet M."/>
            <person name="Gomila M."/>
            <person name="Berge O."/>
            <person name="Hajlaoui M.R."/>
            <person name="Lalucat J."/>
            <person name="Sadfi-Zouaoui N."/>
            <person name="Garcia-Valdes E."/>
        </authorList>
    </citation>
    <scope>NUCLEOTIDE SEQUENCE [LARGE SCALE GENOMIC DNA]</scope>
    <source>
        <strain evidence="1 2">KC12</strain>
    </source>
</reference>
<dbReference type="OrthoDB" id="8477405at2"/>
<dbReference type="SUPFAM" id="SSF52540">
    <property type="entry name" value="P-loop containing nucleoside triphosphate hydrolases"/>
    <property type="match status" value="1"/>
</dbReference>
<evidence type="ECO:0000313" key="1">
    <source>
        <dbReference type="EMBL" id="TFY90084.1"/>
    </source>
</evidence>
<keyword evidence="2" id="KW-1185">Reference proteome</keyword>
<gene>
    <name evidence="1" type="ORF">DYL59_10090</name>
</gene>
<accession>A0A4Z0AVD5</accession>
<name>A0A4Z0AVD5_9PSED</name>
<protein>
    <submittedName>
        <fullName evidence="1">Replication protein A</fullName>
    </submittedName>
</protein>
<proteinExistence type="predicted"/>
<dbReference type="CDD" id="cd01125">
    <property type="entry name" value="RepA_RSF1010_like"/>
    <property type="match status" value="1"/>
</dbReference>